<gene>
    <name evidence="2" type="ORF">Q7A36_09745</name>
</gene>
<dbReference type="EC" id="2.1.1.-" evidence="2"/>
<evidence type="ECO:0000313" key="2">
    <source>
        <dbReference type="EMBL" id="MDO9708625.1"/>
    </source>
</evidence>
<reference evidence="2 3" key="1">
    <citation type="submission" date="2023-08" db="EMBL/GenBank/DDBJ databases">
        <title>The draft genome sequence of Paracraurococcus sp. LOR1-02.</title>
        <authorList>
            <person name="Kingkaew E."/>
            <person name="Tanasupawat S."/>
        </authorList>
    </citation>
    <scope>NUCLEOTIDE SEQUENCE [LARGE SCALE GENOMIC DNA]</scope>
    <source>
        <strain evidence="2 3">LOR1-02</strain>
    </source>
</reference>
<keyword evidence="2" id="KW-0489">Methyltransferase</keyword>
<evidence type="ECO:0000313" key="3">
    <source>
        <dbReference type="Proteomes" id="UP001243009"/>
    </source>
</evidence>
<dbReference type="SUPFAM" id="SSF53335">
    <property type="entry name" value="S-adenosyl-L-methionine-dependent methyltransferases"/>
    <property type="match status" value="2"/>
</dbReference>
<keyword evidence="3" id="KW-1185">Reference proteome</keyword>
<name>A0ABT9DXJ3_9PROT</name>
<dbReference type="GO" id="GO:0008168">
    <property type="term" value="F:methyltransferase activity"/>
    <property type="evidence" value="ECO:0007669"/>
    <property type="project" value="UniProtKB-KW"/>
</dbReference>
<dbReference type="GO" id="GO:0032259">
    <property type="term" value="P:methylation"/>
    <property type="evidence" value="ECO:0007669"/>
    <property type="project" value="UniProtKB-KW"/>
</dbReference>
<protein>
    <submittedName>
        <fullName evidence="2">Class I SAM-dependent methyltransferase</fullName>
        <ecNumber evidence="2">2.1.1.-</ecNumber>
    </submittedName>
</protein>
<sequence length="486" mass="52571">MVRQDMGEASWDPSRLIGNGEAYQDIVARLCRALLRPGDLALDGGAGQGRYAFAMAGLVGESGRVIACEPIPGLAERLRIERRRRGMPHMAVHRVALAEQAGEADFLWVCNAEGYSALRPRPYPMTPEIAEIPVTLATIDDLLAGATRPWRLGVLDLQGGEVPALRGAARAVAAHRPVLVFHHSREIAARAHDYDAAAFFALFEQLGYQLTDILGRAFGPADWDDPSVPWFAVAAPAGSEAQAALPDLLRRLAAEVAGCHGQAATGDLEGWLARQEQAESPARDRVLALETWQRVAGPLLRAREVAELGEPSPIGRYLEEERGAALRWLPLDHRHPLPPLDASVDAVLALEVLQRLPDHAVPGAAAAAAGDRPAGARHLFAEAQRVLRPGGCLVVTTPNPTSLQAIGRLLRRRQVFGDPETVREYSPREVLGLAESAGFATEAAGLFEAREPEPDIHPGALAAGLRAMGYDMRDREEHAWFLFRKA</sequence>
<dbReference type="NCBIfam" id="TIGR01444">
    <property type="entry name" value="fkbM_fam"/>
    <property type="match status" value="1"/>
</dbReference>
<comment type="caution">
    <text evidence="2">The sequence shown here is derived from an EMBL/GenBank/DDBJ whole genome shotgun (WGS) entry which is preliminary data.</text>
</comment>
<proteinExistence type="predicted"/>
<dbReference type="InterPro" id="IPR006342">
    <property type="entry name" value="FkbM_mtfrase"/>
</dbReference>
<dbReference type="Proteomes" id="UP001243009">
    <property type="component" value="Unassembled WGS sequence"/>
</dbReference>
<dbReference type="Gene3D" id="3.40.50.150">
    <property type="entry name" value="Vaccinia Virus protein VP39"/>
    <property type="match status" value="2"/>
</dbReference>
<evidence type="ECO:0000259" key="1">
    <source>
        <dbReference type="Pfam" id="PF05050"/>
    </source>
</evidence>
<dbReference type="RefSeq" id="WP_305103491.1">
    <property type="nucleotide sequence ID" value="NZ_JAUTWS010000007.1"/>
</dbReference>
<organism evidence="2 3">
    <name type="scientific">Paracraurococcus lichenis</name>
    <dbReference type="NCBI Taxonomy" id="3064888"/>
    <lineage>
        <taxon>Bacteria</taxon>
        <taxon>Pseudomonadati</taxon>
        <taxon>Pseudomonadota</taxon>
        <taxon>Alphaproteobacteria</taxon>
        <taxon>Acetobacterales</taxon>
        <taxon>Roseomonadaceae</taxon>
        <taxon>Paracraurococcus</taxon>
    </lineage>
</organism>
<keyword evidence="2" id="KW-0808">Transferase</keyword>
<accession>A0ABT9DXJ3</accession>
<dbReference type="EMBL" id="JAUTWS010000007">
    <property type="protein sequence ID" value="MDO9708625.1"/>
    <property type="molecule type" value="Genomic_DNA"/>
</dbReference>
<dbReference type="InterPro" id="IPR029063">
    <property type="entry name" value="SAM-dependent_MTases_sf"/>
</dbReference>
<feature type="domain" description="Methyltransferase FkbM" evidence="1">
    <location>
        <begin position="43"/>
        <end position="210"/>
    </location>
</feature>
<dbReference type="Pfam" id="PF05050">
    <property type="entry name" value="Methyltransf_21"/>
    <property type="match status" value="1"/>
</dbReference>